<dbReference type="InterPro" id="IPR012340">
    <property type="entry name" value="NA-bd_OB-fold"/>
</dbReference>
<keyword evidence="15" id="KW-0269">Exonuclease</keyword>
<dbReference type="InterPro" id="IPR022966">
    <property type="entry name" value="RNase_II/R_CS"/>
</dbReference>
<keyword evidence="9" id="KW-1017">Isopeptide bond</keyword>
<evidence type="ECO:0000256" key="11">
    <source>
        <dbReference type="ARBA" id="ARBA00022741"/>
    </source>
</evidence>
<feature type="compositionally biased region" description="Basic and acidic residues" evidence="23">
    <location>
        <begin position="1639"/>
        <end position="1649"/>
    </location>
</feature>
<feature type="binding site" evidence="22">
    <location>
        <begin position="629"/>
        <end position="636"/>
    </location>
    <ligand>
        <name>ATP</name>
        <dbReference type="ChEBI" id="CHEBI:30616"/>
    </ligand>
</feature>
<dbReference type="Gene3D" id="2.40.50.700">
    <property type="match status" value="1"/>
</dbReference>
<evidence type="ECO:0000256" key="12">
    <source>
        <dbReference type="ARBA" id="ARBA00022763"/>
    </source>
</evidence>
<dbReference type="Pfam" id="PF12796">
    <property type="entry name" value="Ank_2"/>
    <property type="match status" value="1"/>
</dbReference>
<evidence type="ECO:0000256" key="22">
    <source>
        <dbReference type="PROSITE-ProRule" id="PRU00283"/>
    </source>
</evidence>
<feature type="compositionally biased region" description="Low complexity" evidence="23">
    <location>
        <begin position="883"/>
        <end position="912"/>
    </location>
</feature>
<evidence type="ECO:0000256" key="16">
    <source>
        <dbReference type="ARBA" id="ARBA00022840"/>
    </source>
</evidence>
<dbReference type="InterPro" id="IPR019821">
    <property type="entry name" value="Kinesin_motor_CS"/>
</dbReference>
<evidence type="ECO:0000256" key="3">
    <source>
        <dbReference type="ARBA" id="ARBA00004496"/>
    </source>
</evidence>
<dbReference type="Gene3D" id="2.40.50.690">
    <property type="match status" value="1"/>
</dbReference>
<keyword evidence="21" id="KW-0040">ANK repeat</keyword>
<evidence type="ECO:0000256" key="13">
    <source>
        <dbReference type="ARBA" id="ARBA00022801"/>
    </source>
</evidence>
<protein>
    <recommendedName>
        <fullName evidence="6">DIS3-like exonuclease 1</fullName>
        <ecNumber evidence="5">3.1.13.1</ecNumber>
    </recommendedName>
    <alternativeName>
        <fullName evidence="7">Kinesin-like protein KIF22</fullName>
    </alternativeName>
</protein>
<comment type="catalytic activity">
    <reaction evidence="1">
        <text>Exonucleolytic cleavage in the 3'- to 5'-direction to yield nucleoside 5'-phosphates.</text>
        <dbReference type="EC" id="3.1.13.1"/>
    </reaction>
</comment>
<evidence type="ECO:0000256" key="5">
    <source>
        <dbReference type="ARBA" id="ARBA00012163"/>
    </source>
</evidence>
<dbReference type="GO" id="GO:0007018">
    <property type="term" value="P:microtubule-based movement"/>
    <property type="evidence" value="ECO:0007669"/>
    <property type="project" value="InterPro"/>
</dbReference>
<feature type="repeat" description="ANK" evidence="21">
    <location>
        <begin position="93"/>
        <end position="125"/>
    </location>
</feature>
<dbReference type="EMBL" id="JAKCXM010000097">
    <property type="protein sequence ID" value="KAJ0402656.1"/>
    <property type="molecule type" value="Genomic_DNA"/>
</dbReference>
<dbReference type="Gene3D" id="3.40.850.10">
    <property type="entry name" value="Kinesin motor domain"/>
    <property type="match status" value="1"/>
</dbReference>
<dbReference type="SUPFAM" id="SSF47781">
    <property type="entry name" value="RuvA domain 2-like"/>
    <property type="match status" value="1"/>
</dbReference>
<keyword evidence="11 22" id="KW-0547">Nucleotide-binding</keyword>
<keyword evidence="26" id="KW-1185">Reference proteome</keyword>
<dbReference type="PROSITE" id="PS50088">
    <property type="entry name" value="ANK_REPEAT"/>
    <property type="match status" value="2"/>
</dbReference>
<dbReference type="SUPFAM" id="SSF48403">
    <property type="entry name" value="Ankyrin repeat"/>
    <property type="match status" value="1"/>
</dbReference>
<dbReference type="CDD" id="cd00106">
    <property type="entry name" value="KISc"/>
    <property type="match status" value="1"/>
</dbReference>
<evidence type="ECO:0000256" key="8">
    <source>
        <dbReference type="ARBA" id="ARBA00022490"/>
    </source>
</evidence>
<keyword evidence="8" id="KW-0963">Cytoplasm</keyword>
<dbReference type="SMART" id="SM00248">
    <property type="entry name" value="ANK"/>
    <property type="match status" value="3"/>
</dbReference>
<dbReference type="SMART" id="SM00278">
    <property type="entry name" value="HhH1"/>
    <property type="match status" value="2"/>
</dbReference>
<comment type="similarity">
    <text evidence="4">Belongs to the RNR ribonuclease family.</text>
</comment>
<gene>
    <name evidence="25" type="ORF">P43SY_007521</name>
</gene>
<keyword evidence="16 22" id="KW-0067">ATP-binding</keyword>
<evidence type="ECO:0000259" key="24">
    <source>
        <dbReference type="PROSITE" id="PS50067"/>
    </source>
</evidence>
<evidence type="ECO:0000256" key="23">
    <source>
        <dbReference type="SAM" id="MobiDB-lite"/>
    </source>
</evidence>
<feature type="region of interest" description="Disordered" evidence="23">
    <location>
        <begin position="1"/>
        <end position="51"/>
    </location>
</feature>
<dbReference type="Gene3D" id="1.25.40.10">
    <property type="entry name" value="Tetratricopeptide repeat domain"/>
    <property type="match status" value="2"/>
</dbReference>
<dbReference type="GO" id="GO:0006281">
    <property type="term" value="P:DNA repair"/>
    <property type="evidence" value="ECO:0007669"/>
    <property type="project" value="UniProtKB-KW"/>
</dbReference>
<dbReference type="InterPro" id="IPR036770">
    <property type="entry name" value="Ankyrin_rpt-contain_sf"/>
</dbReference>
<dbReference type="GO" id="GO:0005737">
    <property type="term" value="C:cytoplasm"/>
    <property type="evidence" value="ECO:0007669"/>
    <property type="project" value="UniProtKB-SubCell"/>
</dbReference>
<evidence type="ECO:0000313" key="25">
    <source>
        <dbReference type="EMBL" id="KAJ0402656.1"/>
    </source>
</evidence>
<dbReference type="InterPro" id="IPR011990">
    <property type="entry name" value="TPR-like_helical_dom_sf"/>
</dbReference>
<feature type="region of interest" description="Disordered" evidence="23">
    <location>
        <begin position="2519"/>
        <end position="2542"/>
    </location>
</feature>
<feature type="region of interest" description="Disordered" evidence="23">
    <location>
        <begin position="878"/>
        <end position="915"/>
    </location>
</feature>
<keyword evidence="17" id="KW-0460">Magnesium</keyword>
<dbReference type="PROSITE" id="PS01175">
    <property type="entry name" value="RIBONUCLEASE_II"/>
    <property type="match status" value="1"/>
</dbReference>
<evidence type="ECO:0000256" key="2">
    <source>
        <dbReference type="ARBA" id="ARBA00001946"/>
    </source>
</evidence>
<proteinExistence type="inferred from homology"/>
<dbReference type="PRINTS" id="PR00380">
    <property type="entry name" value="KINESINHEAVY"/>
</dbReference>
<dbReference type="PROSITE" id="PS50067">
    <property type="entry name" value="KINESIN_MOTOR_2"/>
    <property type="match status" value="1"/>
</dbReference>
<dbReference type="Pfam" id="PF00773">
    <property type="entry name" value="RNB"/>
    <property type="match status" value="1"/>
</dbReference>
<evidence type="ECO:0000256" key="15">
    <source>
        <dbReference type="ARBA" id="ARBA00022839"/>
    </source>
</evidence>
<evidence type="ECO:0000256" key="19">
    <source>
        <dbReference type="ARBA" id="ARBA00023204"/>
    </source>
</evidence>
<dbReference type="GO" id="GO:0008859">
    <property type="term" value="F:exoribonuclease II activity"/>
    <property type="evidence" value="ECO:0007669"/>
    <property type="project" value="UniProtKB-EC"/>
</dbReference>
<feature type="domain" description="Kinesin motor" evidence="24">
    <location>
        <begin position="541"/>
        <end position="867"/>
    </location>
</feature>
<dbReference type="SMART" id="SM00955">
    <property type="entry name" value="RNB"/>
    <property type="match status" value="1"/>
</dbReference>
<sequence length="2622" mass="286418">MTATPSTTRSSSQRGIRRARRRDDNTARAPAPSPAPSPSSSSAKPQPTLSRLAVQQRDVWTIWYAAQHGNATRVQTLLDRRSVVSIDVPETRTRWTALHFAAHGGHVEVVQLLLERGADPELRDAMGNTPLHLSAGWGNLRTTVLLLEAGASPSVANDSGLSALQLAQRLARREQLRVLEDWQPLQISVDGTLLLLLAGRRKQKANWRPVAELAARRLDATSALFDPLAARVAALLLQRELEDEPNARVRQELHALHAKTLAHGVDHESHLVTLARLVGLYSDDGRWQTALETSERGLTLSESCFGRQHSETLAWLNDTGELLCRLGRLEEAEHHLEEAAGGLAQLQGDCSLDALSALENLAIACYEQKHWEDVERHLHALVSRLATQLGGSCNERVLLLRLRLSVALIELRRIAEARELLTELLGHALTLLDAKSLVIATCHERIAQCEFLLGEFEPAERSFQAAMGIARSHDDSYSDPHRQRLLNNLAIVAIAKQSASAVRVKLQELRKPRTSDDTWQDEAVVKSTTGASSSRKPTPMQVNVVVRVRPRLPHERLQPMALTTTKTGHNKGKGTLLSVAGEQDAPAEEFLFDRCYEEATPQRLLFQREIQPALAKVLDGINTTVFAYGATGTGKTFTMEGNKRNLGMIPRSVKRLFEVAAESQRFCQLDMSYLEIYNDRVLDLLVGKAQQTDLPIRQQPDGTIAVQGLSRKRIATLQEFEQLYERGSASRQRAPTELNAESSRSHSILMIQALTRDSKGGEFRCGKLHLIDLAGSEDNRRTGNTGARLTESGKINMSLFVLGKVIMALNKGDVQRIPFRDSKLTRLLQDSLGGSSHAVMICNVAPTRGMYQETLHTLSYASKAKGIVNHVAVNRTPVESKASKASSVKTTAAATSKAAAPKPASTSTPSSTRLVKATSRQSIAGTAPCVAKRAVSPPQRSASVMESKLSAWKQSRQSVSPTAPSIGVKRAVSAASTKPSLSMSAPRPLTSRMSLAGAAVGPSRVPLAKKPRLSLVPTSTASNASATKLTAGAGVSRSSSINKPQAAPSLPKKTQGFSRLGCPADDKENAPVNGNTVQPTATAAAVNVVKDLTPVELAKKLIGVAIDLEKKKRYTTAYCVFKRAYHVLPEENPKLAERLQALEAECPHAPQVAPSQQMSTAVYMQLVLEMDLLEVLNAGTTQELTELHSIGDKRADKIIETRPFSQLSDLLRVPGITDKIVQKLHAQHIECSIDRSVMAASWNLSQAEAARAQQRALEDEEQQRLLAAQPTRWRDVRTERSFLERSRRRRPGAVRAAERYLRDDIHCGIAPCAPCDAVARRFRPARCLPRDGVEYVVPDAFSLLQCMELMEDQEAFARGVPHVLVLETVLQEALRIAPSRDATRLKGFFRDDTRRAVERCCVQLFPDQHHVATAVDALVVDSPGHADSALASVQLETQAARDERAVVKALSWYATQGHVAPSSRLVWVTEAPDSTLSALLRASLEIEVLTCEQLVRSRLRASPFLLELAANTAAAIRWWRDESAETGRGEFAPHWPLPQLRDAVARGDALQGQLDVSAHHPMEAFVAVDRRASPRGAAPERVLVLGRDAMNRGVHGDTVVVQLLPREHWRAPRSDRQLVHYASEETPGAKPLGDDDDGKGEGNGKREGEGEGDADEQQQRVPTGVVVGVLQRASQFIVATVLASTVAPGDDVALAIPMDVRLPKIRIRSQRMDALLDRRLKVVIDHWAFDSLYPSGHYTAVLGAAGELATELSAILVRHDIDEAPFCEAALACLPDLGLDVARLALAECSTAKRPETAALVDWRVPDAEAARRRDLRRSHRVFSVDPPGCQDIDDAMSVRRLPNGNVELGVHIADVSFFVEHASALDREGRQRGTTVYLVGQRLDMLPALLSADLCSLHERVDRLAMSVLWELDGETLELVADRTWFGRTVIRSCASMTYEQAHRLVQGMSADKAEPVASSRGAAASPPRRGVAGGPVPLPLQHELREDLQLLTRISRKLAKARGEDGGIDLSRSETFSLNVSELGEGVEIVMKESLEIHATIAELMILANASVARKIVTALPATALLCRHPPPSGPRFTQLIKMAQAKDIAIDASNNYTLQQSLVHAERSGRADAKTMALLKSLAVRVMSEAEYVCASAASAETDENGDATSFAHYGLGLQYYTHFTSPIRRYADVIVHRQLLDALAMQAAGRDRQLLRAVGGSSPRSHASAGVALPPSLVPSVLAEDDGDALLDGLVADVDSKLAIEVAETREAADEPPLRFPPSELVPLTEHLNRKNRNAKLASRSCEELFLALYFSTHTVRTHAIITSLKQNGFLVYVPTYDLRAPVYVRDRDGVVQMDPLLCGVRIVDTSPPTGAFAGADCIRMIPQARVELDASAERLDVVVAPRGAERPAACAFKLLDEIEVQISCDLAGSNARVPQLQLLLVGRVKPSKRPGRRDVTVTTHSEKPKTSILEMQRIAQSRSEAAAAAATSPHRRSDGATSASRSMYDLLVAGSFIAPPKNKLLTRPALLNDCKEGRQSGDRATKSTPAMRRRGPGRLIFGDYEPPATQHYQQKLASYMDKRSEELEEELSINRRGAAAGVAGTDMKRLERDALTRTMKLAAEKRHDRINRRNKTG</sequence>
<evidence type="ECO:0000313" key="26">
    <source>
        <dbReference type="Proteomes" id="UP001209570"/>
    </source>
</evidence>
<dbReference type="InterPro" id="IPR027417">
    <property type="entry name" value="P-loop_NTPase"/>
</dbReference>
<evidence type="ECO:0000256" key="18">
    <source>
        <dbReference type="ARBA" id="ARBA00022884"/>
    </source>
</evidence>
<evidence type="ECO:0000256" key="20">
    <source>
        <dbReference type="ARBA" id="ARBA00045288"/>
    </source>
</evidence>
<dbReference type="InterPro" id="IPR002110">
    <property type="entry name" value="Ankyrin_rpt"/>
</dbReference>
<dbReference type="SUPFAM" id="SSF52540">
    <property type="entry name" value="P-loop containing nucleoside triphosphate hydrolases"/>
    <property type="match status" value="1"/>
</dbReference>
<comment type="subcellular location">
    <subcellularLocation>
        <location evidence="3">Cytoplasm</location>
    </subcellularLocation>
</comment>
<dbReference type="GO" id="GO:0003677">
    <property type="term" value="F:DNA binding"/>
    <property type="evidence" value="ECO:0007669"/>
    <property type="project" value="InterPro"/>
</dbReference>
<feature type="repeat" description="ANK" evidence="21">
    <location>
        <begin position="126"/>
        <end position="158"/>
    </location>
</feature>
<dbReference type="Gene3D" id="1.25.40.20">
    <property type="entry name" value="Ankyrin repeat-containing domain"/>
    <property type="match status" value="1"/>
</dbReference>
<keyword evidence="14" id="KW-0271">Exosome</keyword>
<feature type="region of interest" description="Disordered" evidence="23">
    <location>
        <begin position="517"/>
        <end position="538"/>
    </location>
</feature>
<dbReference type="GO" id="GO:0000178">
    <property type="term" value="C:exosome (RNase complex)"/>
    <property type="evidence" value="ECO:0007669"/>
    <property type="project" value="UniProtKB-KW"/>
</dbReference>
<dbReference type="Pfam" id="PF12836">
    <property type="entry name" value="HHH_3"/>
    <property type="match status" value="1"/>
</dbReference>
<name>A0AAD5M5B6_PYTIN</name>
<comment type="caution">
    <text evidence="25">The sequence shown here is derived from an EMBL/GenBank/DDBJ whole genome shotgun (WGS) entry which is preliminary data.</text>
</comment>
<dbReference type="GO" id="GO:0008017">
    <property type="term" value="F:microtubule binding"/>
    <property type="evidence" value="ECO:0007669"/>
    <property type="project" value="InterPro"/>
</dbReference>
<dbReference type="InterPro" id="IPR033771">
    <property type="entry name" value="Rrp44_CSD1"/>
</dbReference>
<evidence type="ECO:0000256" key="4">
    <source>
        <dbReference type="ARBA" id="ARBA00005785"/>
    </source>
</evidence>
<evidence type="ECO:0000256" key="7">
    <source>
        <dbReference type="ARBA" id="ARBA00018237"/>
    </source>
</evidence>
<dbReference type="GO" id="GO:0003723">
    <property type="term" value="F:RNA binding"/>
    <property type="evidence" value="ECO:0007669"/>
    <property type="project" value="UniProtKB-KW"/>
</dbReference>
<evidence type="ECO:0000256" key="17">
    <source>
        <dbReference type="ARBA" id="ARBA00022842"/>
    </source>
</evidence>
<dbReference type="InterPro" id="IPR041505">
    <property type="entry name" value="Dis3_CSD2"/>
</dbReference>
<evidence type="ECO:0000256" key="9">
    <source>
        <dbReference type="ARBA" id="ARBA00022499"/>
    </source>
</evidence>
<evidence type="ECO:0000256" key="1">
    <source>
        <dbReference type="ARBA" id="ARBA00001849"/>
    </source>
</evidence>
<dbReference type="Proteomes" id="UP001209570">
    <property type="component" value="Unassembled WGS sequence"/>
</dbReference>
<keyword evidence="22" id="KW-0505">Motor protein</keyword>
<comment type="similarity">
    <text evidence="22">Belongs to the TRAFAC class myosin-kinesin ATPase superfamily. Kinesin family.</text>
</comment>
<dbReference type="PROSITE" id="PS50297">
    <property type="entry name" value="ANK_REP_REGION"/>
    <property type="match status" value="2"/>
</dbReference>
<dbReference type="GO" id="GO:0006402">
    <property type="term" value="P:mRNA catabolic process"/>
    <property type="evidence" value="ECO:0007669"/>
    <property type="project" value="TreeGrafter"/>
</dbReference>
<dbReference type="InterPro" id="IPR036961">
    <property type="entry name" value="Kinesin_motor_dom_sf"/>
</dbReference>
<evidence type="ECO:0000256" key="6">
    <source>
        <dbReference type="ARBA" id="ARBA00016366"/>
    </source>
</evidence>
<dbReference type="SUPFAM" id="SSF48452">
    <property type="entry name" value="TPR-like"/>
    <property type="match status" value="2"/>
</dbReference>
<feature type="region of interest" description="Disordered" evidence="23">
    <location>
        <begin position="1035"/>
        <end position="1056"/>
    </location>
</feature>
<comment type="function">
    <text evidence="20">Kinesin family member that is involved in spindle formation and the movements of chromosomes during mitosis and meiosis. Binds to microtubules and to DNA. Plays a role in congression of laterally attached chromosomes in NDC80-depleted cells.</text>
</comment>
<dbReference type="SMART" id="SM00129">
    <property type="entry name" value="KISc"/>
    <property type="match status" value="1"/>
</dbReference>
<feature type="compositionally biased region" description="Polar residues" evidence="23">
    <location>
        <begin position="526"/>
        <end position="536"/>
    </location>
</feature>
<dbReference type="PANTHER" id="PTHR23355:SF30">
    <property type="entry name" value="DIS3-LIKE EXONUCLEASE 1"/>
    <property type="match status" value="1"/>
</dbReference>
<keyword evidence="18" id="KW-0694">RNA-binding</keyword>
<keyword evidence="13" id="KW-0378">Hydrolase</keyword>
<dbReference type="Gene3D" id="1.10.150.320">
    <property type="entry name" value="Photosystem II 12 kDa extrinsic protein"/>
    <property type="match status" value="1"/>
</dbReference>
<dbReference type="GO" id="GO:0003777">
    <property type="term" value="F:microtubule motor activity"/>
    <property type="evidence" value="ECO:0007669"/>
    <property type="project" value="InterPro"/>
</dbReference>
<dbReference type="InterPro" id="IPR001752">
    <property type="entry name" value="Kinesin_motor_dom"/>
</dbReference>
<feature type="compositionally biased region" description="Basic and acidic residues" evidence="23">
    <location>
        <begin position="2519"/>
        <end position="2530"/>
    </location>
</feature>
<dbReference type="InterPro" id="IPR010994">
    <property type="entry name" value="RuvA_2-like"/>
</dbReference>
<dbReference type="Pfam" id="PF00225">
    <property type="entry name" value="Kinesin"/>
    <property type="match status" value="1"/>
</dbReference>
<dbReference type="Pfam" id="PF17849">
    <property type="entry name" value="OB_Dis3"/>
    <property type="match status" value="1"/>
</dbReference>
<dbReference type="Pfam" id="PF17216">
    <property type="entry name" value="Rrp44_CSD1"/>
    <property type="match status" value="1"/>
</dbReference>
<keyword evidence="10" id="KW-0540">Nuclease</keyword>
<keyword evidence="19" id="KW-0234">DNA repair</keyword>
<dbReference type="InterPro" id="IPR003583">
    <property type="entry name" value="Hlx-hairpin-Hlx_DNA-bd_motif"/>
</dbReference>
<reference evidence="25" key="1">
    <citation type="submission" date="2021-12" db="EMBL/GenBank/DDBJ databases">
        <title>Prjna785345.</title>
        <authorList>
            <person name="Rujirawat T."/>
            <person name="Krajaejun T."/>
        </authorList>
    </citation>
    <scope>NUCLEOTIDE SEQUENCE</scope>
    <source>
        <strain evidence="25">Pi057C3</strain>
    </source>
</reference>
<feature type="region of interest" description="Disordered" evidence="23">
    <location>
        <begin position="1619"/>
        <end position="1660"/>
    </location>
</feature>
<dbReference type="SUPFAM" id="SSF50249">
    <property type="entry name" value="Nucleic acid-binding proteins"/>
    <property type="match status" value="2"/>
</dbReference>
<accession>A0AAD5M5B6</accession>
<evidence type="ECO:0000256" key="14">
    <source>
        <dbReference type="ARBA" id="ARBA00022835"/>
    </source>
</evidence>
<dbReference type="InterPro" id="IPR050180">
    <property type="entry name" value="RNR_Ribonuclease"/>
</dbReference>
<dbReference type="Gene3D" id="3.40.50.1010">
    <property type="entry name" value="5'-nuclease"/>
    <property type="match status" value="1"/>
</dbReference>
<evidence type="ECO:0000256" key="10">
    <source>
        <dbReference type="ARBA" id="ARBA00022722"/>
    </source>
</evidence>
<comment type="cofactor">
    <cofactor evidence="2">
        <name>Mg(2+)</name>
        <dbReference type="ChEBI" id="CHEBI:18420"/>
    </cofactor>
</comment>
<dbReference type="Pfam" id="PF13424">
    <property type="entry name" value="TPR_12"/>
    <property type="match status" value="1"/>
</dbReference>
<evidence type="ECO:0000256" key="21">
    <source>
        <dbReference type="PROSITE-ProRule" id="PRU00023"/>
    </source>
</evidence>
<organism evidence="25 26">
    <name type="scientific">Pythium insidiosum</name>
    <name type="common">Pythiosis disease agent</name>
    <dbReference type="NCBI Taxonomy" id="114742"/>
    <lineage>
        <taxon>Eukaryota</taxon>
        <taxon>Sar</taxon>
        <taxon>Stramenopiles</taxon>
        <taxon>Oomycota</taxon>
        <taxon>Peronosporomycetes</taxon>
        <taxon>Pythiales</taxon>
        <taxon>Pythiaceae</taxon>
        <taxon>Pythium</taxon>
    </lineage>
</organism>
<dbReference type="PANTHER" id="PTHR23355">
    <property type="entry name" value="RIBONUCLEASE"/>
    <property type="match status" value="1"/>
</dbReference>
<dbReference type="EC" id="3.1.13.1" evidence="5"/>
<dbReference type="InterPro" id="IPR001900">
    <property type="entry name" value="RNase_II/R"/>
</dbReference>
<keyword evidence="12" id="KW-0227">DNA damage</keyword>
<feature type="region of interest" description="Disordered" evidence="23">
    <location>
        <begin position="2467"/>
        <end position="2487"/>
    </location>
</feature>
<dbReference type="Gene3D" id="2.40.50.140">
    <property type="entry name" value="Nucleic acid-binding proteins"/>
    <property type="match status" value="1"/>
</dbReference>
<dbReference type="GO" id="GO:0005524">
    <property type="term" value="F:ATP binding"/>
    <property type="evidence" value="ECO:0007669"/>
    <property type="project" value="UniProtKB-UniRule"/>
</dbReference>
<dbReference type="PROSITE" id="PS00411">
    <property type="entry name" value="KINESIN_MOTOR_1"/>
    <property type="match status" value="1"/>
</dbReference>